<accession>A0A3R9NRT1</accession>
<name>A0A3R9NRT1_9BACT</name>
<protein>
    <recommendedName>
        <fullName evidence="7">Cytochrome c domain-containing protein</fullName>
    </recommendedName>
</protein>
<proteinExistence type="predicted"/>
<feature type="region of interest" description="Disordered" evidence="5">
    <location>
        <begin position="24"/>
        <end position="57"/>
    </location>
</feature>
<evidence type="ECO:0000256" key="2">
    <source>
        <dbReference type="ARBA" id="ARBA00022723"/>
    </source>
</evidence>
<keyword evidence="6" id="KW-0732">Signal</keyword>
<dbReference type="InterPro" id="IPR036909">
    <property type="entry name" value="Cyt_c-like_dom_sf"/>
</dbReference>
<keyword evidence="3 4" id="KW-0408">Iron</keyword>
<feature type="chain" id="PRO_5018780083" description="Cytochrome c domain-containing protein" evidence="6">
    <location>
        <begin position="23"/>
        <end position="106"/>
    </location>
</feature>
<evidence type="ECO:0000256" key="6">
    <source>
        <dbReference type="SAM" id="SignalP"/>
    </source>
</evidence>
<comment type="caution">
    <text evidence="8">The sequence shown here is derived from an EMBL/GenBank/DDBJ whole genome shotgun (WGS) entry which is preliminary data.</text>
</comment>
<dbReference type="GO" id="GO:0009055">
    <property type="term" value="F:electron transfer activity"/>
    <property type="evidence" value="ECO:0007669"/>
    <property type="project" value="InterPro"/>
</dbReference>
<dbReference type="EMBL" id="RSDW01000001">
    <property type="protein sequence ID" value="RSL15397.1"/>
    <property type="molecule type" value="Genomic_DNA"/>
</dbReference>
<dbReference type="GO" id="GO:0046872">
    <property type="term" value="F:metal ion binding"/>
    <property type="evidence" value="ECO:0007669"/>
    <property type="project" value="UniProtKB-KW"/>
</dbReference>
<evidence type="ECO:0000259" key="7">
    <source>
        <dbReference type="PROSITE" id="PS51007"/>
    </source>
</evidence>
<dbReference type="RefSeq" id="WP_125484141.1">
    <property type="nucleotide sequence ID" value="NZ_RSDW01000001.1"/>
</dbReference>
<dbReference type="Gene3D" id="1.10.760.10">
    <property type="entry name" value="Cytochrome c-like domain"/>
    <property type="match status" value="1"/>
</dbReference>
<evidence type="ECO:0000256" key="4">
    <source>
        <dbReference type="PROSITE-ProRule" id="PRU00433"/>
    </source>
</evidence>
<dbReference type="SUPFAM" id="SSF46626">
    <property type="entry name" value="Cytochrome c"/>
    <property type="match status" value="1"/>
</dbReference>
<sequence>MRQRYLFAGCLVLGAAFTTSLAELQAQSRHTPPPTAQTDKKQTASTPGSQQQQNEGARIFEQNCSRCHTAPDGFSPRISGTIVRHMRIRASLSQHDEQELLRFFNP</sequence>
<evidence type="ECO:0000256" key="5">
    <source>
        <dbReference type="SAM" id="MobiDB-lite"/>
    </source>
</evidence>
<gene>
    <name evidence="8" type="ORF">EDE15_0883</name>
</gene>
<evidence type="ECO:0000256" key="3">
    <source>
        <dbReference type="ARBA" id="ARBA00023004"/>
    </source>
</evidence>
<feature type="compositionally biased region" description="Polar residues" evidence="5">
    <location>
        <begin position="43"/>
        <end position="55"/>
    </location>
</feature>
<reference evidence="8 9" key="1">
    <citation type="submission" date="2018-12" db="EMBL/GenBank/DDBJ databases">
        <title>Sequencing of bacterial isolates from soil warming experiment in Harvard Forest, Massachusetts, USA.</title>
        <authorList>
            <person name="Deangelis K."/>
        </authorList>
    </citation>
    <scope>NUCLEOTIDE SEQUENCE [LARGE SCALE GENOMIC DNA]</scope>
    <source>
        <strain evidence="8 9">EB153</strain>
    </source>
</reference>
<evidence type="ECO:0000313" key="9">
    <source>
        <dbReference type="Proteomes" id="UP000269669"/>
    </source>
</evidence>
<dbReference type="GO" id="GO:0020037">
    <property type="term" value="F:heme binding"/>
    <property type="evidence" value="ECO:0007669"/>
    <property type="project" value="InterPro"/>
</dbReference>
<evidence type="ECO:0000256" key="1">
    <source>
        <dbReference type="ARBA" id="ARBA00022617"/>
    </source>
</evidence>
<dbReference type="PROSITE" id="PS51007">
    <property type="entry name" value="CYTC"/>
    <property type="match status" value="1"/>
</dbReference>
<keyword evidence="2 4" id="KW-0479">Metal-binding</keyword>
<feature type="signal peptide" evidence="6">
    <location>
        <begin position="1"/>
        <end position="22"/>
    </location>
</feature>
<dbReference type="AlphaFoldDB" id="A0A3R9NRT1"/>
<organism evidence="8 9">
    <name type="scientific">Edaphobacter aggregans</name>
    <dbReference type="NCBI Taxonomy" id="570835"/>
    <lineage>
        <taxon>Bacteria</taxon>
        <taxon>Pseudomonadati</taxon>
        <taxon>Acidobacteriota</taxon>
        <taxon>Terriglobia</taxon>
        <taxon>Terriglobales</taxon>
        <taxon>Acidobacteriaceae</taxon>
        <taxon>Edaphobacter</taxon>
    </lineage>
</organism>
<dbReference type="OrthoDB" id="123469at2"/>
<dbReference type="Proteomes" id="UP000269669">
    <property type="component" value="Unassembled WGS sequence"/>
</dbReference>
<feature type="domain" description="Cytochrome c" evidence="7">
    <location>
        <begin position="51"/>
        <end position="106"/>
    </location>
</feature>
<keyword evidence="9" id="KW-1185">Reference proteome</keyword>
<keyword evidence="1 4" id="KW-0349">Heme</keyword>
<dbReference type="InterPro" id="IPR009056">
    <property type="entry name" value="Cyt_c-like_dom"/>
</dbReference>
<evidence type="ECO:0000313" key="8">
    <source>
        <dbReference type="EMBL" id="RSL15397.1"/>
    </source>
</evidence>